<keyword evidence="2" id="KW-1185">Reference proteome</keyword>
<feature type="non-terminal residue" evidence="1">
    <location>
        <position position="1"/>
    </location>
</feature>
<proteinExistence type="predicted"/>
<protein>
    <submittedName>
        <fullName evidence="1">OPT oligopeptide transporter protein-domain-containing protein</fullName>
    </submittedName>
</protein>
<reference evidence="1" key="2">
    <citation type="journal article" date="2022" name="New Phytol.">
        <title>Evolutionary transition to the ectomycorrhizal habit in the genomes of a hyperdiverse lineage of mushroom-forming fungi.</title>
        <authorList>
            <person name="Looney B."/>
            <person name="Miyauchi S."/>
            <person name="Morin E."/>
            <person name="Drula E."/>
            <person name="Courty P.E."/>
            <person name="Kohler A."/>
            <person name="Kuo A."/>
            <person name="LaButti K."/>
            <person name="Pangilinan J."/>
            <person name="Lipzen A."/>
            <person name="Riley R."/>
            <person name="Andreopoulos W."/>
            <person name="He G."/>
            <person name="Johnson J."/>
            <person name="Nolan M."/>
            <person name="Tritt A."/>
            <person name="Barry K.W."/>
            <person name="Grigoriev I.V."/>
            <person name="Nagy L.G."/>
            <person name="Hibbett D."/>
            <person name="Henrissat B."/>
            <person name="Matheny P.B."/>
            <person name="Labbe J."/>
            <person name="Martin F.M."/>
        </authorList>
    </citation>
    <scope>NUCLEOTIDE SEQUENCE</scope>
    <source>
        <strain evidence="1">EC-137</strain>
    </source>
</reference>
<evidence type="ECO:0000313" key="2">
    <source>
        <dbReference type="Proteomes" id="UP000814128"/>
    </source>
</evidence>
<sequence>PGKPLANLIFKAYAVQTLTEATSFVQDLKLGHYVKVDPRSTFVVQLVSTCLAAFLQVGVKVWMFANVPDICQEDQESHLTCPHNQVFLTASAIWGLIGPSRQFGKGSIYQPQLYAIVIGALLPIPFWLWQRRRPHSWIKYVSTPIVLNGVSFIPPSVGINFSSWFAVGFLFQYVVRKRHFAWWSKFNYITSAALDTGTVIALILIFFTLQFPRGGLAINWWGNTVFMNTADYRGEPLLATSPENPLPGVS</sequence>
<gene>
    <name evidence="1" type="ORF">K488DRAFT_74423</name>
</gene>
<evidence type="ECO:0000313" key="1">
    <source>
        <dbReference type="EMBL" id="KAI0027591.1"/>
    </source>
</evidence>
<comment type="caution">
    <text evidence="1">The sequence shown here is derived from an EMBL/GenBank/DDBJ whole genome shotgun (WGS) entry which is preliminary data.</text>
</comment>
<accession>A0ACB8Q8Q3</accession>
<organism evidence="1 2">
    <name type="scientific">Vararia minispora EC-137</name>
    <dbReference type="NCBI Taxonomy" id="1314806"/>
    <lineage>
        <taxon>Eukaryota</taxon>
        <taxon>Fungi</taxon>
        <taxon>Dikarya</taxon>
        <taxon>Basidiomycota</taxon>
        <taxon>Agaricomycotina</taxon>
        <taxon>Agaricomycetes</taxon>
        <taxon>Russulales</taxon>
        <taxon>Lachnocladiaceae</taxon>
        <taxon>Vararia</taxon>
    </lineage>
</organism>
<dbReference type="EMBL" id="MU273875">
    <property type="protein sequence ID" value="KAI0027591.1"/>
    <property type="molecule type" value="Genomic_DNA"/>
</dbReference>
<reference evidence="1" key="1">
    <citation type="submission" date="2021-02" db="EMBL/GenBank/DDBJ databases">
        <authorList>
            <consortium name="DOE Joint Genome Institute"/>
            <person name="Ahrendt S."/>
            <person name="Looney B.P."/>
            <person name="Miyauchi S."/>
            <person name="Morin E."/>
            <person name="Drula E."/>
            <person name="Courty P.E."/>
            <person name="Chicoki N."/>
            <person name="Fauchery L."/>
            <person name="Kohler A."/>
            <person name="Kuo A."/>
            <person name="Labutti K."/>
            <person name="Pangilinan J."/>
            <person name="Lipzen A."/>
            <person name="Riley R."/>
            <person name="Andreopoulos W."/>
            <person name="He G."/>
            <person name="Johnson J."/>
            <person name="Barry K.W."/>
            <person name="Grigoriev I.V."/>
            <person name="Nagy L."/>
            <person name="Hibbett D."/>
            <person name="Henrissat B."/>
            <person name="Matheny P.B."/>
            <person name="Labbe J."/>
            <person name="Martin F."/>
        </authorList>
    </citation>
    <scope>NUCLEOTIDE SEQUENCE</scope>
    <source>
        <strain evidence="1">EC-137</strain>
    </source>
</reference>
<name>A0ACB8Q8Q3_9AGAM</name>
<dbReference type="Proteomes" id="UP000814128">
    <property type="component" value="Unassembled WGS sequence"/>
</dbReference>